<name>A0A8H3EWB6_9LECA</name>
<protein>
    <submittedName>
        <fullName evidence="2">Uncharacterized protein</fullName>
    </submittedName>
</protein>
<accession>A0A8H3EWB6</accession>
<organism evidence="2 3">
    <name type="scientific">Gomphillus americanus</name>
    <dbReference type="NCBI Taxonomy" id="1940652"/>
    <lineage>
        <taxon>Eukaryota</taxon>
        <taxon>Fungi</taxon>
        <taxon>Dikarya</taxon>
        <taxon>Ascomycota</taxon>
        <taxon>Pezizomycotina</taxon>
        <taxon>Lecanoromycetes</taxon>
        <taxon>OSLEUM clade</taxon>
        <taxon>Ostropomycetidae</taxon>
        <taxon>Ostropales</taxon>
        <taxon>Graphidaceae</taxon>
        <taxon>Gomphilloideae</taxon>
        <taxon>Gomphillus</taxon>
    </lineage>
</organism>
<dbReference type="AlphaFoldDB" id="A0A8H3EWB6"/>
<feature type="compositionally biased region" description="Low complexity" evidence="1">
    <location>
        <begin position="52"/>
        <end position="62"/>
    </location>
</feature>
<comment type="caution">
    <text evidence="2">The sequence shown here is derived from an EMBL/GenBank/DDBJ whole genome shotgun (WGS) entry which is preliminary data.</text>
</comment>
<dbReference type="OrthoDB" id="5279375at2759"/>
<dbReference type="EMBL" id="CAJPDQ010000006">
    <property type="protein sequence ID" value="CAF9911503.1"/>
    <property type="molecule type" value="Genomic_DNA"/>
</dbReference>
<feature type="compositionally biased region" description="Basic and acidic residues" evidence="1">
    <location>
        <begin position="9"/>
        <end position="25"/>
    </location>
</feature>
<proteinExistence type="predicted"/>
<reference evidence="2" key="1">
    <citation type="submission" date="2021-03" db="EMBL/GenBank/DDBJ databases">
        <authorList>
            <person name="Tagirdzhanova G."/>
        </authorList>
    </citation>
    <scope>NUCLEOTIDE SEQUENCE</scope>
</reference>
<keyword evidence="3" id="KW-1185">Reference proteome</keyword>
<evidence type="ECO:0000313" key="2">
    <source>
        <dbReference type="EMBL" id="CAF9911503.1"/>
    </source>
</evidence>
<gene>
    <name evidence="2" type="ORF">GOMPHAMPRED_007428</name>
</gene>
<feature type="region of interest" description="Disordered" evidence="1">
    <location>
        <begin position="1"/>
        <end position="89"/>
    </location>
</feature>
<dbReference type="Proteomes" id="UP000664169">
    <property type="component" value="Unassembled WGS sequence"/>
</dbReference>
<sequence>MSDSGTYKPTEHDGLRQDGEVDQRTAKGGNTQFAHGKVDPVEAGKQGGATGGSSSDSSESTGNSGGSGSGEFAHGKVDPVEAGKKGGSS</sequence>
<evidence type="ECO:0000313" key="3">
    <source>
        <dbReference type="Proteomes" id="UP000664169"/>
    </source>
</evidence>
<feature type="compositionally biased region" description="Basic and acidic residues" evidence="1">
    <location>
        <begin position="73"/>
        <end position="89"/>
    </location>
</feature>
<evidence type="ECO:0000256" key="1">
    <source>
        <dbReference type="SAM" id="MobiDB-lite"/>
    </source>
</evidence>